<dbReference type="EMBL" id="RWGY01000039">
    <property type="protein sequence ID" value="TVU09980.1"/>
    <property type="molecule type" value="Genomic_DNA"/>
</dbReference>
<keyword evidence="3" id="KW-1185">Reference proteome</keyword>
<dbReference type="AlphaFoldDB" id="A0A5J9TEZ9"/>
<evidence type="ECO:0000313" key="3">
    <source>
        <dbReference type="Proteomes" id="UP000324897"/>
    </source>
</evidence>
<evidence type="ECO:0000313" key="2">
    <source>
        <dbReference type="EMBL" id="TVU09980.1"/>
    </source>
</evidence>
<evidence type="ECO:0000259" key="1">
    <source>
        <dbReference type="Pfam" id="PF14291"/>
    </source>
</evidence>
<dbReference type="PANTHER" id="PTHR45749:SF37">
    <property type="entry name" value="OS05G0311600 PROTEIN"/>
    <property type="match status" value="1"/>
</dbReference>
<dbReference type="PANTHER" id="PTHR45749">
    <property type="match status" value="1"/>
</dbReference>
<proteinExistence type="predicted"/>
<feature type="non-terminal residue" evidence="2">
    <location>
        <position position="147"/>
    </location>
</feature>
<feature type="domain" description="DUF4371" evidence="1">
    <location>
        <begin position="36"/>
        <end position="145"/>
    </location>
</feature>
<dbReference type="InterPro" id="IPR025398">
    <property type="entry name" value="DUF4371"/>
</dbReference>
<dbReference type="OrthoDB" id="777156at2759"/>
<reference evidence="2 3" key="1">
    <citation type="journal article" date="2019" name="Sci. Rep.">
        <title>A high-quality genome of Eragrostis curvula grass provides insights into Poaceae evolution and supports new strategies to enhance forage quality.</title>
        <authorList>
            <person name="Carballo J."/>
            <person name="Santos B.A.C.M."/>
            <person name="Zappacosta D."/>
            <person name="Garbus I."/>
            <person name="Selva J.P."/>
            <person name="Gallo C.A."/>
            <person name="Diaz A."/>
            <person name="Albertini E."/>
            <person name="Caccamo M."/>
            <person name="Echenique V."/>
        </authorList>
    </citation>
    <scope>NUCLEOTIDE SEQUENCE [LARGE SCALE GENOMIC DNA]</scope>
    <source>
        <strain evidence="3">cv. Victoria</strain>
        <tissue evidence="2">Leaf</tissue>
    </source>
</reference>
<dbReference type="Proteomes" id="UP000324897">
    <property type="component" value="Chromosome 3"/>
</dbReference>
<gene>
    <name evidence="2" type="ORF">EJB05_43481</name>
</gene>
<organism evidence="2 3">
    <name type="scientific">Eragrostis curvula</name>
    <name type="common">weeping love grass</name>
    <dbReference type="NCBI Taxonomy" id="38414"/>
    <lineage>
        <taxon>Eukaryota</taxon>
        <taxon>Viridiplantae</taxon>
        <taxon>Streptophyta</taxon>
        <taxon>Embryophyta</taxon>
        <taxon>Tracheophyta</taxon>
        <taxon>Spermatophyta</taxon>
        <taxon>Magnoliopsida</taxon>
        <taxon>Liliopsida</taxon>
        <taxon>Poales</taxon>
        <taxon>Poaceae</taxon>
        <taxon>PACMAD clade</taxon>
        <taxon>Chloridoideae</taxon>
        <taxon>Eragrostideae</taxon>
        <taxon>Eragrostidinae</taxon>
        <taxon>Eragrostis</taxon>
    </lineage>
</organism>
<sequence length="147" mass="16705">MVLIACYVLFAKISVGNYSFGLDAFTARDFKIKRNWLTSQACPFTGHDESPGSLNKGNFLEMIKLLVSCNKDLKEVVLDNLPKNAKYTSSDVEKEILSIFAQKVQPSIREEIGTKFCIIDESKNDQMSLVVRFVNKEDLMKECFFDT</sequence>
<dbReference type="Pfam" id="PF14291">
    <property type="entry name" value="DUF4371"/>
    <property type="match status" value="1"/>
</dbReference>
<accession>A0A5J9TEZ9</accession>
<protein>
    <recommendedName>
        <fullName evidence="1">DUF4371 domain-containing protein</fullName>
    </recommendedName>
</protein>
<comment type="caution">
    <text evidence="2">The sequence shown here is derived from an EMBL/GenBank/DDBJ whole genome shotgun (WGS) entry which is preliminary data.</text>
</comment>
<name>A0A5J9TEZ9_9POAL</name>
<dbReference type="Gramene" id="TVU09980">
    <property type="protein sequence ID" value="TVU09980"/>
    <property type="gene ID" value="EJB05_43481"/>
</dbReference>